<feature type="transmembrane region" description="Helical" evidence="9">
    <location>
        <begin position="292"/>
        <end position="312"/>
    </location>
</feature>
<dbReference type="InterPro" id="IPR020846">
    <property type="entry name" value="MFS_dom"/>
</dbReference>
<dbReference type="PANTHER" id="PTHR48022:SF14">
    <property type="entry name" value="MAJOR FACILITATOR SUPERFAMILY (MFS) PROFILE DOMAIN-CONTAINING PROTEIN-RELATED"/>
    <property type="match status" value="1"/>
</dbReference>
<dbReference type="InterPro" id="IPR005828">
    <property type="entry name" value="MFS_sugar_transport-like"/>
</dbReference>
<gene>
    <name evidence="11" type="ORF">VFPPC_18732</name>
</gene>
<protein>
    <submittedName>
        <fullName evidence="11">Sugar (And other) transporter domain-containing protein</fullName>
    </submittedName>
</protein>
<evidence type="ECO:0000313" key="11">
    <source>
        <dbReference type="EMBL" id="OWT43541.1"/>
    </source>
</evidence>
<feature type="region of interest" description="Disordered" evidence="8">
    <location>
        <begin position="469"/>
        <end position="498"/>
    </location>
</feature>
<dbReference type="GeneID" id="33937419"/>
<sequence>MRILSNLPKGTKRLYAICLHLAIGASIWGYNIGILSSILVHPGWRETLQDPTPAQKGLITGIYYLGTFLSYIFLSHPLADYLGRRYAAMIGTCTLSLGAILMAAARGDGAVGMMALGRWVCGLGVGVVSTTVPLYQSEISPAKERGKFVTMNHVGFIAGLASGLWVGYLMTFWTSNAGKFWGWRLSILIQCIPAVTFTTGLLFLPETPRWLLEKGDMEQASKVLHRLRQDTIPAESITHELHAIAADIESRHKAGTTFLSLSLSLSFMAQMCGATAMKYYLPTLLKALGLNYRLALMAGAVEMTVKIGMTIVEMWAIDRFGRRTCLTGGSLIMGVAMLVNGFLPMLYAGNKSKVADVICIVFIFIYAMGYSLGLGPAAWVYSSEIFPTSVRARGLNFAASGGSIGSILVSQIWPVGNAKFGSGIYLFFMVVNFTCVPIIWLLYPETKGRALEDMDSLFGKGEDRNATVPLGGVIDGAGQDADVPSARSSNEEDEPLLS</sequence>
<evidence type="ECO:0000256" key="3">
    <source>
        <dbReference type="ARBA" id="ARBA00022448"/>
    </source>
</evidence>
<feature type="domain" description="Major facilitator superfamily (MFS) profile" evidence="10">
    <location>
        <begin position="17"/>
        <end position="447"/>
    </location>
</feature>
<dbReference type="GO" id="GO:0016020">
    <property type="term" value="C:membrane"/>
    <property type="evidence" value="ECO:0007669"/>
    <property type="project" value="UniProtKB-SubCell"/>
</dbReference>
<feature type="transmembrane region" description="Helical" evidence="9">
    <location>
        <begin position="258"/>
        <end position="280"/>
    </location>
</feature>
<feature type="transmembrane region" description="Helical" evidence="9">
    <location>
        <begin position="324"/>
        <end position="348"/>
    </location>
</feature>
<feature type="transmembrane region" description="Helical" evidence="9">
    <location>
        <begin position="156"/>
        <end position="175"/>
    </location>
</feature>
<evidence type="ECO:0000256" key="5">
    <source>
        <dbReference type="ARBA" id="ARBA00022989"/>
    </source>
</evidence>
<dbReference type="PROSITE" id="PS50850">
    <property type="entry name" value="MFS"/>
    <property type="match status" value="1"/>
</dbReference>
<evidence type="ECO:0000256" key="6">
    <source>
        <dbReference type="ARBA" id="ARBA00023136"/>
    </source>
</evidence>
<dbReference type="GO" id="GO:0005351">
    <property type="term" value="F:carbohydrate:proton symporter activity"/>
    <property type="evidence" value="ECO:0007669"/>
    <property type="project" value="TreeGrafter"/>
</dbReference>
<dbReference type="PANTHER" id="PTHR48022">
    <property type="entry name" value="PLASTIDIC GLUCOSE TRANSPORTER 4"/>
    <property type="match status" value="1"/>
</dbReference>
<accession>A0A219AS02</accession>
<dbReference type="PRINTS" id="PR00171">
    <property type="entry name" value="SUGRTRNSPORT"/>
</dbReference>
<dbReference type="Gene3D" id="1.20.1250.20">
    <property type="entry name" value="MFS general substrate transporter like domains"/>
    <property type="match status" value="1"/>
</dbReference>
<dbReference type="RefSeq" id="XP_022285956.1">
    <property type="nucleotide sequence ID" value="XM_022430300.1"/>
</dbReference>
<feature type="transmembrane region" description="Helical" evidence="9">
    <location>
        <begin position="354"/>
        <end position="382"/>
    </location>
</feature>
<feature type="transmembrane region" description="Helical" evidence="9">
    <location>
        <begin position="425"/>
        <end position="443"/>
    </location>
</feature>
<feature type="transmembrane region" description="Helical" evidence="9">
    <location>
        <begin position="181"/>
        <end position="204"/>
    </location>
</feature>
<keyword evidence="12" id="KW-1185">Reference proteome</keyword>
<dbReference type="KEGG" id="pchm:VFPPC_18732"/>
<dbReference type="SUPFAM" id="SSF103473">
    <property type="entry name" value="MFS general substrate transporter"/>
    <property type="match status" value="1"/>
</dbReference>
<feature type="transmembrane region" description="Helical" evidence="9">
    <location>
        <begin position="116"/>
        <end position="135"/>
    </location>
</feature>
<evidence type="ECO:0000256" key="4">
    <source>
        <dbReference type="ARBA" id="ARBA00022692"/>
    </source>
</evidence>
<keyword evidence="3 7" id="KW-0813">Transport</keyword>
<comment type="similarity">
    <text evidence="2 7">Belongs to the major facilitator superfamily. Sugar transporter (TC 2.A.1.1) family.</text>
</comment>
<evidence type="ECO:0000256" key="1">
    <source>
        <dbReference type="ARBA" id="ARBA00004141"/>
    </source>
</evidence>
<keyword evidence="4 9" id="KW-0812">Transmembrane</keyword>
<keyword evidence="6 9" id="KW-0472">Membrane</keyword>
<organism evidence="11 12">
    <name type="scientific">Pochonia chlamydosporia 170</name>
    <dbReference type="NCBI Taxonomy" id="1380566"/>
    <lineage>
        <taxon>Eukaryota</taxon>
        <taxon>Fungi</taxon>
        <taxon>Dikarya</taxon>
        <taxon>Ascomycota</taxon>
        <taxon>Pezizomycotina</taxon>
        <taxon>Sordariomycetes</taxon>
        <taxon>Hypocreomycetidae</taxon>
        <taxon>Hypocreales</taxon>
        <taxon>Clavicipitaceae</taxon>
        <taxon>Pochonia</taxon>
    </lineage>
</organism>
<feature type="transmembrane region" description="Helical" evidence="9">
    <location>
        <begin position="86"/>
        <end position="104"/>
    </location>
</feature>
<dbReference type="OrthoDB" id="6612291at2759"/>
<keyword evidence="5 9" id="KW-1133">Transmembrane helix</keyword>
<dbReference type="InterPro" id="IPR005829">
    <property type="entry name" value="Sugar_transporter_CS"/>
</dbReference>
<comment type="subcellular location">
    <subcellularLocation>
        <location evidence="1">Membrane</location>
        <topology evidence="1">Multi-pass membrane protein</topology>
    </subcellularLocation>
</comment>
<dbReference type="Proteomes" id="UP000078397">
    <property type="component" value="Unassembled WGS sequence"/>
</dbReference>
<feature type="transmembrane region" description="Helical" evidence="9">
    <location>
        <begin position="14"/>
        <end position="38"/>
    </location>
</feature>
<evidence type="ECO:0000256" key="9">
    <source>
        <dbReference type="SAM" id="Phobius"/>
    </source>
</evidence>
<dbReference type="InterPro" id="IPR003663">
    <property type="entry name" value="Sugar/inositol_transpt"/>
</dbReference>
<dbReference type="InterPro" id="IPR050360">
    <property type="entry name" value="MFS_Sugar_Transporters"/>
</dbReference>
<feature type="transmembrane region" description="Helical" evidence="9">
    <location>
        <begin position="394"/>
        <end position="413"/>
    </location>
</feature>
<evidence type="ECO:0000256" key="2">
    <source>
        <dbReference type="ARBA" id="ARBA00010992"/>
    </source>
</evidence>
<reference evidence="11 12" key="1">
    <citation type="journal article" date="2016" name="PLoS Pathog.">
        <title>Biosynthesis of antibiotic leucinostatins in bio-control fungus Purpureocillium lilacinum and their inhibition on phytophthora revealed by genome mining.</title>
        <authorList>
            <person name="Wang G."/>
            <person name="Liu Z."/>
            <person name="Lin R."/>
            <person name="Li E."/>
            <person name="Mao Z."/>
            <person name="Ling J."/>
            <person name="Yang Y."/>
            <person name="Yin W.B."/>
            <person name="Xie B."/>
        </authorList>
    </citation>
    <scope>NUCLEOTIDE SEQUENCE [LARGE SCALE GENOMIC DNA]</scope>
    <source>
        <strain evidence="11">170</strain>
    </source>
</reference>
<evidence type="ECO:0000256" key="8">
    <source>
        <dbReference type="SAM" id="MobiDB-lite"/>
    </source>
</evidence>
<dbReference type="InterPro" id="IPR036259">
    <property type="entry name" value="MFS_trans_sf"/>
</dbReference>
<evidence type="ECO:0000313" key="12">
    <source>
        <dbReference type="Proteomes" id="UP000078397"/>
    </source>
</evidence>
<name>A0A219AS02_METCM</name>
<dbReference type="Pfam" id="PF00083">
    <property type="entry name" value="Sugar_tr"/>
    <property type="match status" value="1"/>
</dbReference>
<dbReference type="EMBL" id="LSBJ02000001">
    <property type="protein sequence ID" value="OWT43541.1"/>
    <property type="molecule type" value="Genomic_DNA"/>
</dbReference>
<evidence type="ECO:0000256" key="7">
    <source>
        <dbReference type="RuleBase" id="RU003346"/>
    </source>
</evidence>
<dbReference type="PROSITE" id="PS00217">
    <property type="entry name" value="SUGAR_TRANSPORT_2"/>
    <property type="match status" value="1"/>
</dbReference>
<feature type="transmembrane region" description="Helical" evidence="9">
    <location>
        <begin position="58"/>
        <end position="74"/>
    </location>
</feature>
<proteinExistence type="inferred from homology"/>
<dbReference type="NCBIfam" id="TIGR00879">
    <property type="entry name" value="SP"/>
    <property type="match status" value="1"/>
</dbReference>
<evidence type="ECO:0000259" key="10">
    <source>
        <dbReference type="PROSITE" id="PS50850"/>
    </source>
</evidence>
<comment type="caution">
    <text evidence="11">The sequence shown here is derived from an EMBL/GenBank/DDBJ whole genome shotgun (WGS) entry which is preliminary data.</text>
</comment>
<dbReference type="AlphaFoldDB" id="A0A219AS02"/>